<evidence type="ECO:0000313" key="1">
    <source>
        <dbReference type="EMBL" id="GAA4459428.1"/>
    </source>
</evidence>
<comment type="caution">
    <text evidence="1">The sequence shown here is derived from an EMBL/GenBank/DDBJ whole genome shotgun (WGS) entry which is preliminary data.</text>
</comment>
<dbReference type="EMBL" id="BAABHD010000031">
    <property type="protein sequence ID" value="GAA4459428.1"/>
    <property type="molecule type" value="Genomic_DNA"/>
</dbReference>
<evidence type="ECO:0000313" key="2">
    <source>
        <dbReference type="Proteomes" id="UP001501175"/>
    </source>
</evidence>
<sequence length="89" mass="10113">MEQLRLVNTLLKKANRLKNNIMCNSTQRLWFLSATELSNLQDKKIAEKCALLLPVGSMLGQALMFVKHQPDCMQLEMLLKKPKSLLGSL</sequence>
<keyword evidence="2" id="KW-1185">Reference proteome</keyword>
<accession>A0ABP8N0X2</accession>
<protein>
    <submittedName>
        <fullName evidence="1">Uncharacterized protein</fullName>
    </submittedName>
</protein>
<organism evidence="1 2">
    <name type="scientific">Nibrella saemangeumensis</name>
    <dbReference type="NCBI Taxonomy" id="1084526"/>
    <lineage>
        <taxon>Bacteria</taxon>
        <taxon>Pseudomonadati</taxon>
        <taxon>Bacteroidota</taxon>
        <taxon>Cytophagia</taxon>
        <taxon>Cytophagales</taxon>
        <taxon>Spirosomataceae</taxon>
        <taxon>Nibrella</taxon>
    </lineage>
</organism>
<proteinExistence type="predicted"/>
<gene>
    <name evidence="1" type="ORF">GCM10023189_33150</name>
</gene>
<dbReference type="Proteomes" id="UP001501175">
    <property type="component" value="Unassembled WGS sequence"/>
</dbReference>
<name>A0ABP8N0X2_9BACT</name>
<reference evidence="2" key="1">
    <citation type="journal article" date="2019" name="Int. J. Syst. Evol. Microbiol.">
        <title>The Global Catalogue of Microorganisms (GCM) 10K type strain sequencing project: providing services to taxonomists for standard genome sequencing and annotation.</title>
        <authorList>
            <consortium name="The Broad Institute Genomics Platform"/>
            <consortium name="The Broad Institute Genome Sequencing Center for Infectious Disease"/>
            <person name="Wu L."/>
            <person name="Ma J."/>
        </authorList>
    </citation>
    <scope>NUCLEOTIDE SEQUENCE [LARGE SCALE GENOMIC DNA]</scope>
    <source>
        <strain evidence="2">JCM 17927</strain>
    </source>
</reference>